<dbReference type="NCBIfam" id="TIGR00150">
    <property type="entry name" value="T6A_YjeE"/>
    <property type="match status" value="1"/>
</dbReference>
<keyword evidence="8" id="KW-0067">ATP-binding</keyword>
<evidence type="ECO:0000313" key="12">
    <source>
        <dbReference type="Proteomes" id="UP000294813"/>
    </source>
</evidence>
<evidence type="ECO:0000256" key="8">
    <source>
        <dbReference type="ARBA" id="ARBA00022840"/>
    </source>
</evidence>
<evidence type="ECO:0000256" key="2">
    <source>
        <dbReference type="ARBA" id="ARBA00007599"/>
    </source>
</evidence>
<dbReference type="Gene3D" id="3.40.50.300">
    <property type="entry name" value="P-loop containing nucleotide triphosphate hydrolases"/>
    <property type="match status" value="1"/>
</dbReference>
<comment type="similarity">
    <text evidence="2">Belongs to the TsaE family.</text>
</comment>
<keyword evidence="7" id="KW-0547">Nucleotide-binding</keyword>
<evidence type="ECO:0000256" key="3">
    <source>
        <dbReference type="ARBA" id="ARBA00019010"/>
    </source>
</evidence>
<comment type="caution">
    <text evidence="11">The sequence shown here is derived from an EMBL/GenBank/DDBJ whole genome shotgun (WGS) entry which is preliminary data.</text>
</comment>
<dbReference type="InterPro" id="IPR027417">
    <property type="entry name" value="P-loop_NTPase"/>
</dbReference>
<dbReference type="PANTHER" id="PTHR33540:SF2">
    <property type="entry name" value="TRNA THREONYLCARBAMOYLADENOSINE BIOSYNTHESIS PROTEIN TSAE"/>
    <property type="match status" value="1"/>
</dbReference>
<organism evidence="11 12">
    <name type="scientific">Heliophilum fasciatum</name>
    <dbReference type="NCBI Taxonomy" id="35700"/>
    <lineage>
        <taxon>Bacteria</taxon>
        <taxon>Bacillati</taxon>
        <taxon>Bacillota</taxon>
        <taxon>Clostridia</taxon>
        <taxon>Eubacteriales</taxon>
        <taxon>Heliobacteriaceae</taxon>
        <taxon>Heliophilum</taxon>
    </lineage>
</organism>
<evidence type="ECO:0000313" key="11">
    <source>
        <dbReference type="EMBL" id="TCP68915.1"/>
    </source>
</evidence>
<accession>A0A4R2SCN8</accession>
<dbReference type="SUPFAM" id="SSF52540">
    <property type="entry name" value="P-loop containing nucleoside triphosphate hydrolases"/>
    <property type="match status" value="1"/>
</dbReference>
<evidence type="ECO:0000256" key="7">
    <source>
        <dbReference type="ARBA" id="ARBA00022741"/>
    </source>
</evidence>
<dbReference type="AlphaFoldDB" id="A0A4R2SCN8"/>
<name>A0A4R2SCN8_9FIRM</name>
<dbReference type="Proteomes" id="UP000294813">
    <property type="component" value="Unassembled WGS sequence"/>
</dbReference>
<dbReference type="GO" id="GO:0005737">
    <property type="term" value="C:cytoplasm"/>
    <property type="evidence" value="ECO:0007669"/>
    <property type="project" value="UniProtKB-SubCell"/>
</dbReference>
<evidence type="ECO:0000256" key="4">
    <source>
        <dbReference type="ARBA" id="ARBA00022490"/>
    </source>
</evidence>
<dbReference type="InterPro" id="IPR003442">
    <property type="entry name" value="T6A_TsaE"/>
</dbReference>
<keyword evidence="4" id="KW-0963">Cytoplasm</keyword>
<dbReference type="GO" id="GO:0002949">
    <property type="term" value="P:tRNA threonylcarbamoyladenosine modification"/>
    <property type="evidence" value="ECO:0007669"/>
    <property type="project" value="InterPro"/>
</dbReference>
<dbReference type="GO" id="GO:0046872">
    <property type="term" value="F:metal ion binding"/>
    <property type="evidence" value="ECO:0007669"/>
    <property type="project" value="UniProtKB-KW"/>
</dbReference>
<evidence type="ECO:0000256" key="1">
    <source>
        <dbReference type="ARBA" id="ARBA00004496"/>
    </source>
</evidence>
<evidence type="ECO:0000256" key="9">
    <source>
        <dbReference type="ARBA" id="ARBA00022842"/>
    </source>
</evidence>
<dbReference type="OrthoDB" id="9815896at2"/>
<evidence type="ECO:0000256" key="6">
    <source>
        <dbReference type="ARBA" id="ARBA00022723"/>
    </source>
</evidence>
<dbReference type="EMBL" id="SLXT01000001">
    <property type="protein sequence ID" value="TCP68915.1"/>
    <property type="molecule type" value="Genomic_DNA"/>
</dbReference>
<keyword evidence="12" id="KW-1185">Reference proteome</keyword>
<dbReference type="GO" id="GO:0005524">
    <property type="term" value="F:ATP binding"/>
    <property type="evidence" value="ECO:0007669"/>
    <property type="project" value="UniProtKB-KW"/>
</dbReference>
<protein>
    <recommendedName>
        <fullName evidence="3">tRNA threonylcarbamoyladenosine biosynthesis protein TsaE</fullName>
    </recommendedName>
    <alternativeName>
        <fullName evidence="10">t(6)A37 threonylcarbamoyladenosine biosynthesis protein TsaE</fullName>
    </alternativeName>
</protein>
<dbReference type="PANTHER" id="PTHR33540">
    <property type="entry name" value="TRNA THREONYLCARBAMOYLADENOSINE BIOSYNTHESIS PROTEIN TSAE"/>
    <property type="match status" value="1"/>
</dbReference>
<comment type="subcellular location">
    <subcellularLocation>
        <location evidence="1">Cytoplasm</location>
    </subcellularLocation>
</comment>
<dbReference type="RefSeq" id="WP_131917685.1">
    <property type="nucleotide sequence ID" value="NZ_JAOQNU010000001.1"/>
</dbReference>
<keyword evidence="5" id="KW-0819">tRNA processing</keyword>
<evidence type="ECO:0000256" key="10">
    <source>
        <dbReference type="ARBA" id="ARBA00032441"/>
    </source>
</evidence>
<reference evidence="11 12" key="1">
    <citation type="submission" date="2019-03" db="EMBL/GenBank/DDBJ databases">
        <title>Genomic Encyclopedia of Type Strains, Phase IV (KMG-IV): sequencing the most valuable type-strain genomes for metagenomic binning, comparative biology and taxonomic classification.</title>
        <authorList>
            <person name="Goeker M."/>
        </authorList>
    </citation>
    <scope>NUCLEOTIDE SEQUENCE [LARGE SCALE GENOMIC DNA]</scope>
    <source>
        <strain evidence="11 12">DSM 11170</strain>
    </source>
</reference>
<proteinExistence type="inferred from homology"/>
<keyword evidence="9" id="KW-0460">Magnesium</keyword>
<evidence type="ECO:0000256" key="5">
    <source>
        <dbReference type="ARBA" id="ARBA00022694"/>
    </source>
</evidence>
<gene>
    <name evidence="11" type="ORF">EDD73_10181</name>
</gene>
<dbReference type="Pfam" id="PF02367">
    <property type="entry name" value="TsaE"/>
    <property type="match status" value="1"/>
</dbReference>
<keyword evidence="6" id="KW-0479">Metal-binding</keyword>
<sequence length="166" mass="18452">MQAILPDEVATKELGTWLGQRMQAGDTLWLHGDLGAGKTTLVRGLAEGLGITDRVTSPTFTFVHEFAGRLPFYHFDLYRLDDPEEVWDLGWSDYLGGQGVVAVEWPERLGENWPMAGLHITLTPVTLPDGSWARALTLESQGDEALRFLKELRATCSSLDWIVPQA</sequence>